<keyword evidence="6 9" id="KW-0210">Decarboxylase</keyword>
<keyword evidence="8 9" id="KW-0456">Lyase</keyword>
<dbReference type="NCBIfam" id="TIGR01252">
    <property type="entry name" value="acetolac_decarb"/>
    <property type="match status" value="1"/>
</dbReference>
<feature type="signal peptide" evidence="10">
    <location>
        <begin position="1"/>
        <end position="23"/>
    </location>
</feature>
<dbReference type="RefSeq" id="WP_091831108.1">
    <property type="nucleotide sequence ID" value="NZ_FNZK01000008.1"/>
</dbReference>
<evidence type="ECO:0000313" key="11">
    <source>
        <dbReference type="EMBL" id="SEJ45710.1"/>
    </source>
</evidence>
<dbReference type="PANTHER" id="PTHR35524:SF1">
    <property type="entry name" value="ALPHA-ACETOLACTATE DECARBOXYLASE"/>
    <property type="match status" value="1"/>
</dbReference>
<reference evidence="11 12" key="1">
    <citation type="submission" date="2016-10" db="EMBL/GenBank/DDBJ databases">
        <authorList>
            <person name="de Groot N.N."/>
        </authorList>
    </citation>
    <scope>NUCLEOTIDE SEQUENCE [LARGE SCALE GENOMIC DNA]</scope>
    <source>
        <strain evidence="11 12">DSM 2179</strain>
    </source>
</reference>
<dbReference type="Pfam" id="PF03306">
    <property type="entry name" value="AAL_decarboxy"/>
    <property type="match status" value="1"/>
</dbReference>
<comment type="catalytic activity">
    <reaction evidence="1 9">
        <text>(2S)-2-acetolactate + H(+) = (R)-acetoin + CO2</text>
        <dbReference type="Rhea" id="RHEA:21580"/>
        <dbReference type="ChEBI" id="CHEBI:15378"/>
        <dbReference type="ChEBI" id="CHEBI:15686"/>
        <dbReference type="ChEBI" id="CHEBI:16526"/>
        <dbReference type="ChEBI" id="CHEBI:58476"/>
        <dbReference type="EC" id="4.1.1.5"/>
    </reaction>
</comment>
<evidence type="ECO:0000256" key="3">
    <source>
        <dbReference type="ARBA" id="ARBA00007106"/>
    </source>
</evidence>
<dbReference type="GO" id="GO:0047605">
    <property type="term" value="F:acetolactate decarboxylase activity"/>
    <property type="evidence" value="ECO:0007669"/>
    <property type="project" value="UniProtKB-UniRule"/>
</dbReference>
<evidence type="ECO:0000256" key="4">
    <source>
        <dbReference type="ARBA" id="ARBA00013204"/>
    </source>
</evidence>
<evidence type="ECO:0000256" key="9">
    <source>
        <dbReference type="PIRNR" id="PIRNR001332"/>
    </source>
</evidence>
<evidence type="ECO:0000256" key="1">
    <source>
        <dbReference type="ARBA" id="ARBA00001784"/>
    </source>
</evidence>
<accession>A0A1H6Z847</accession>
<name>A0A1H6Z847_9FIRM</name>
<evidence type="ECO:0000256" key="8">
    <source>
        <dbReference type="ARBA" id="ARBA00023239"/>
    </source>
</evidence>
<dbReference type="PIRSF" id="PIRSF001332">
    <property type="entry name" value="Acetolac_decarb"/>
    <property type="match status" value="1"/>
</dbReference>
<evidence type="ECO:0000313" key="12">
    <source>
        <dbReference type="Proteomes" id="UP000199662"/>
    </source>
</evidence>
<keyword evidence="12" id="KW-1185">Reference proteome</keyword>
<dbReference type="GO" id="GO:0045151">
    <property type="term" value="P:acetoin biosynthetic process"/>
    <property type="evidence" value="ECO:0007669"/>
    <property type="project" value="UniProtKB-UniRule"/>
</dbReference>
<sequence>MKSLNRILVLFIGLLFFNTVVSAQTSNSLYQVSTINAVLQGVYDGQMNMKELKQHGNFGIGTFEGLDGEMIALDGQFYQVKSTGNVVLVSDQVKTPFADVMDFKSEKTAEIPDVLTFNELEKALDGIIQDKNYIYAIRIDGVFSGTTRSIPGKTKPYPSLTDAAKTQSVFDIQNTKGTIVGFLCPQYINGINVTGYHLHFISDDRKSGGHILSGGIKSGVVKIERITDFRMILPNSDAFQQAVLNKDYSKELNGVEKSK</sequence>
<keyword evidence="7 9" id="KW-0005">Acetoin biosynthesis</keyword>
<keyword evidence="10" id="KW-0732">Signal</keyword>
<evidence type="ECO:0000256" key="5">
    <source>
        <dbReference type="ARBA" id="ARBA00020164"/>
    </source>
</evidence>
<protein>
    <recommendedName>
        <fullName evidence="5 9">Alpha-acetolactate decarboxylase</fullName>
        <ecNumber evidence="4 9">4.1.1.5</ecNumber>
    </recommendedName>
</protein>
<organism evidence="11 12">
    <name type="scientific">Propionispira arboris</name>
    <dbReference type="NCBI Taxonomy" id="84035"/>
    <lineage>
        <taxon>Bacteria</taxon>
        <taxon>Bacillati</taxon>
        <taxon>Bacillota</taxon>
        <taxon>Negativicutes</taxon>
        <taxon>Selenomonadales</taxon>
        <taxon>Selenomonadaceae</taxon>
        <taxon>Propionispira</taxon>
    </lineage>
</organism>
<evidence type="ECO:0000256" key="2">
    <source>
        <dbReference type="ARBA" id="ARBA00005170"/>
    </source>
</evidence>
<dbReference type="CDD" id="cd17299">
    <property type="entry name" value="acetolactate_decarboxylase"/>
    <property type="match status" value="1"/>
</dbReference>
<dbReference type="Proteomes" id="UP000199662">
    <property type="component" value="Unassembled WGS sequence"/>
</dbReference>
<comment type="pathway">
    <text evidence="2 9">Polyol metabolism; (R,R)-butane-2,3-diol biosynthesis; (R,R)-butane-2,3-diol from pyruvate: step 2/3.</text>
</comment>
<dbReference type="PANTHER" id="PTHR35524">
    <property type="entry name" value="ALPHA-ACETOLACTATE DECARBOXYLASE"/>
    <property type="match status" value="1"/>
</dbReference>
<dbReference type="EMBL" id="FNZK01000008">
    <property type="protein sequence ID" value="SEJ45710.1"/>
    <property type="molecule type" value="Genomic_DNA"/>
</dbReference>
<dbReference type="AlphaFoldDB" id="A0A1H6Z847"/>
<gene>
    <name evidence="11" type="ORF">SAMN05660742_10836</name>
</gene>
<dbReference type="InterPro" id="IPR005128">
    <property type="entry name" value="Acetolactate_a_deCO2ase"/>
</dbReference>
<dbReference type="SUPFAM" id="SSF117856">
    <property type="entry name" value="AF0104/ALDC/Ptd012-like"/>
    <property type="match status" value="1"/>
</dbReference>
<dbReference type="UniPathway" id="UPA00626">
    <property type="reaction ID" value="UER00678"/>
</dbReference>
<dbReference type="Gene3D" id="3.30.1330.80">
    <property type="entry name" value="Hypothetical protein, similar to alpha- acetolactate decarboxylase, domain 2"/>
    <property type="match status" value="2"/>
</dbReference>
<evidence type="ECO:0000256" key="7">
    <source>
        <dbReference type="ARBA" id="ARBA00023061"/>
    </source>
</evidence>
<evidence type="ECO:0000256" key="6">
    <source>
        <dbReference type="ARBA" id="ARBA00022793"/>
    </source>
</evidence>
<comment type="similarity">
    <text evidence="3 9">Belongs to the alpha-acetolactate decarboxylase family.</text>
</comment>
<feature type="chain" id="PRO_5011639690" description="Alpha-acetolactate decarboxylase" evidence="10">
    <location>
        <begin position="24"/>
        <end position="259"/>
    </location>
</feature>
<dbReference type="EC" id="4.1.1.5" evidence="4 9"/>
<dbReference type="STRING" id="84035.SAMN05660742_10836"/>
<proteinExistence type="inferred from homology"/>
<evidence type="ECO:0000256" key="10">
    <source>
        <dbReference type="SAM" id="SignalP"/>
    </source>
</evidence>